<evidence type="ECO:0000313" key="2">
    <source>
        <dbReference type="EMBL" id="TFK82041.1"/>
    </source>
</evidence>
<feature type="region of interest" description="Disordered" evidence="1">
    <location>
        <begin position="1"/>
        <end position="22"/>
    </location>
</feature>
<proteinExistence type="predicted"/>
<gene>
    <name evidence="2" type="ORF">K466DRAFT_315630</name>
</gene>
<dbReference type="InParanoid" id="A0A5C3NXQ3"/>
<sequence length="334" mass="36605">MYGSSPRPRIPSNHPSTPREQSPATTLFLAAFPIRIKDASCSCLWSCHSVPFAPATVFVHPRTWSPEFPRLATTNNMPLFDIALPKPLVKALVGSKGKGKGKGKGNKVACDKRRPSWVRLGRSMAGPFGAKGKLQAQEKSRLPERSSGAGTLRRVSSSRCLRLEQAVDEPNCEDHGDVDQRHELTRWRTPMPHGAASPREARYSLSAADDCDFDEVSPRPDSSLSFGGHASSEGSDSFDYIATPTEGDTTPINNLSRSPSYKANEGYHMCSPFQSRAPSPLAQQPSPTVVYPYTLRLVPQCQDRAPHDGYFDEVLSNLPSFRPLHPAMAFDDEG</sequence>
<keyword evidence="3" id="KW-1185">Reference proteome</keyword>
<dbReference type="Proteomes" id="UP000308197">
    <property type="component" value="Unassembled WGS sequence"/>
</dbReference>
<dbReference type="AlphaFoldDB" id="A0A5C3NXQ3"/>
<organism evidence="2 3">
    <name type="scientific">Polyporus arcularius HHB13444</name>
    <dbReference type="NCBI Taxonomy" id="1314778"/>
    <lineage>
        <taxon>Eukaryota</taxon>
        <taxon>Fungi</taxon>
        <taxon>Dikarya</taxon>
        <taxon>Basidiomycota</taxon>
        <taxon>Agaricomycotina</taxon>
        <taxon>Agaricomycetes</taxon>
        <taxon>Polyporales</taxon>
        <taxon>Polyporaceae</taxon>
        <taxon>Polyporus</taxon>
    </lineage>
</organism>
<accession>A0A5C3NXQ3</accession>
<reference evidence="2 3" key="1">
    <citation type="journal article" date="2019" name="Nat. Ecol. Evol.">
        <title>Megaphylogeny resolves global patterns of mushroom evolution.</title>
        <authorList>
            <person name="Varga T."/>
            <person name="Krizsan K."/>
            <person name="Foldi C."/>
            <person name="Dima B."/>
            <person name="Sanchez-Garcia M."/>
            <person name="Sanchez-Ramirez S."/>
            <person name="Szollosi G.J."/>
            <person name="Szarkandi J.G."/>
            <person name="Papp V."/>
            <person name="Albert L."/>
            <person name="Andreopoulos W."/>
            <person name="Angelini C."/>
            <person name="Antonin V."/>
            <person name="Barry K.W."/>
            <person name="Bougher N.L."/>
            <person name="Buchanan P."/>
            <person name="Buyck B."/>
            <person name="Bense V."/>
            <person name="Catcheside P."/>
            <person name="Chovatia M."/>
            <person name="Cooper J."/>
            <person name="Damon W."/>
            <person name="Desjardin D."/>
            <person name="Finy P."/>
            <person name="Geml J."/>
            <person name="Haridas S."/>
            <person name="Hughes K."/>
            <person name="Justo A."/>
            <person name="Karasinski D."/>
            <person name="Kautmanova I."/>
            <person name="Kiss B."/>
            <person name="Kocsube S."/>
            <person name="Kotiranta H."/>
            <person name="LaButti K.M."/>
            <person name="Lechner B.E."/>
            <person name="Liimatainen K."/>
            <person name="Lipzen A."/>
            <person name="Lukacs Z."/>
            <person name="Mihaltcheva S."/>
            <person name="Morgado L.N."/>
            <person name="Niskanen T."/>
            <person name="Noordeloos M.E."/>
            <person name="Ohm R.A."/>
            <person name="Ortiz-Santana B."/>
            <person name="Ovrebo C."/>
            <person name="Racz N."/>
            <person name="Riley R."/>
            <person name="Savchenko A."/>
            <person name="Shiryaev A."/>
            <person name="Soop K."/>
            <person name="Spirin V."/>
            <person name="Szebenyi C."/>
            <person name="Tomsovsky M."/>
            <person name="Tulloss R.E."/>
            <person name="Uehling J."/>
            <person name="Grigoriev I.V."/>
            <person name="Vagvolgyi C."/>
            <person name="Papp T."/>
            <person name="Martin F.M."/>
            <person name="Miettinen O."/>
            <person name="Hibbett D.S."/>
            <person name="Nagy L.G."/>
        </authorList>
    </citation>
    <scope>NUCLEOTIDE SEQUENCE [LARGE SCALE GENOMIC DNA]</scope>
    <source>
        <strain evidence="2 3">HHB13444</strain>
    </source>
</reference>
<evidence type="ECO:0000256" key="1">
    <source>
        <dbReference type="SAM" id="MobiDB-lite"/>
    </source>
</evidence>
<evidence type="ECO:0000313" key="3">
    <source>
        <dbReference type="Proteomes" id="UP000308197"/>
    </source>
</evidence>
<feature type="region of interest" description="Disordered" evidence="1">
    <location>
        <begin position="128"/>
        <end position="155"/>
    </location>
</feature>
<feature type="compositionally biased region" description="Polar residues" evidence="1">
    <location>
        <begin position="13"/>
        <end position="22"/>
    </location>
</feature>
<dbReference type="EMBL" id="ML211528">
    <property type="protein sequence ID" value="TFK82041.1"/>
    <property type="molecule type" value="Genomic_DNA"/>
</dbReference>
<protein>
    <submittedName>
        <fullName evidence="2">Uncharacterized protein</fullName>
    </submittedName>
</protein>
<name>A0A5C3NXQ3_9APHY</name>
<feature type="region of interest" description="Disordered" evidence="1">
    <location>
        <begin position="211"/>
        <end position="238"/>
    </location>
</feature>